<dbReference type="GO" id="GO:0032981">
    <property type="term" value="P:mitochondrial respiratory chain complex I assembly"/>
    <property type="evidence" value="ECO:0007669"/>
    <property type="project" value="InterPro"/>
</dbReference>
<dbReference type="PANTHER" id="PTHR21192">
    <property type="entry name" value="NUCLEAR PROTEIN E3-3"/>
    <property type="match status" value="1"/>
</dbReference>
<dbReference type="InParanoid" id="A0A165I6M9"/>
<dbReference type="SUPFAM" id="SSF64076">
    <property type="entry name" value="MTH938-like"/>
    <property type="match status" value="1"/>
</dbReference>
<dbReference type="RefSeq" id="XP_018190018.1">
    <property type="nucleotide sequence ID" value="XM_018335895.1"/>
</dbReference>
<keyword evidence="3" id="KW-0496">Mitochondrion</keyword>
<feature type="region of interest" description="Disordered" evidence="5">
    <location>
        <begin position="35"/>
        <end position="85"/>
    </location>
</feature>
<dbReference type="GO" id="GO:0005743">
    <property type="term" value="C:mitochondrial inner membrane"/>
    <property type="evidence" value="ECO:0007669"/>
    <property type="project" value="TreeGrafter"/>
</dbReference>
<protein>
    <recommendedName>
        <fullName evidence="2">NADH dehydrogenase [ubiquinone] 1 alpha subcomplex assembly factor 3</fullName>
    </recommendedName>
</protein>
<keyword evidence="7" id="KW-1185">Reference proteome</keyword>
<comment type="similarity">
    <text evidence="4">Belongs to the NDUFAF3 family.</text>
</comment>
<dbReference type="CDD" id="cd05125">
    <property type="entry name" value="Mth938_2P1-like"/>
    <property type="match status" value="1"/>
</dbReference>
<dbReference type="EMBL" id="KV407456">
    <property type="protein sequence ID" value="KZF24463.1"/>
    <property type="molecule type" value="Genomic_DNA"/>
</dbReference>
<accession>A0A165I6M9</accession>
<name>A0A165I6M9_XYLHT</name>
<evidence type="ECO:0000256" key="4">
    <source>
        <dbReference type="ARBA" id="ARBA00049984"/>
    </source>
</evidence>
<dbReference type="InterPro" id="IPR034095">
    <property type="entry name" value="NDUF3"/>
</dbReference>
<feature type="compositionally biased region" description="Polar residues" evidence="5">
    <location>
        <begin position="76"/>
        <end position="85"/>
    </location>
</feature>
<dbReference type="GeneID" id="28901032"/>
<reference evidence="6 7" key="1">
    <citation type="journal article" date="2016" name="Fungal Biol.">
        <title>The genome of Xylona heveae provides a window into fungal endophytism.</title>
        <authorList>
            <person name="Gazis R."/>
            <person name="Kuo A."/>
            <person name="Riley R."/>
            <person name="LaButti K."/>
            <person name="Lipzen A."/>
            <person name="Lin J."/>
            <person name="Amirebrahimi M."/>
            <person name="Hesse C.N."/>
            <person name="Spatafora J.W."/>
            <person name="Henrissat B."/>
            <person name="Hainaut M."/>
            <person name="Grigoriev I.V."/>
            <person name="Hibbett D.S."/>
        </authorList>
    </citation>
    <scope>NUCLEOTIDE SEQUENCE [LARGE SCALE GENOMIC DNA]</scope>
    <source>
        <strain evidence="6 7">TC161</strain>
    </source>
</reference>
<dbReference type="STRING" id="1328760.A0A165I6M9"/>
<dbReference type="InterPro" id="IPR036748">
    <property type="entry name" value="MTH938-like_sf"/>
</dbReference>
<evidence type="ECO:0000256" key="2">
    <source>
        <dbReference type="ARBA" id="ARBA00021776"/>
    </source>
</evidence>
<gene>
    <name evidence="6" type="ORF">L228DRAFT_281533</name>
</gene>
<dbReference type="Gene3D" id="3.40.1230.10">
    <property type="entry name" value="MTH938-like"/>
    <property type="match status" value="1"/>
</dbReference>
<evidence type="ECO:0000256" key="5">
    <source>
        <dbReference type="SAM" id="MobiDB-lite"/>
    </source>
</evidence>
<evidence type="ECO:0000256" key="3">
    <source>
        <dbReference type="ARBA" id="ARBA00023128"/>
    </source>
</evidence>
<dbReference type="PANTHER" id="PTHR21192:SF2">
    <property type="entry name" value="NADH DEHYDROGENASE [UBIQUINONE] 1 ALPHA SUBCOMPLEX ASSEMBLY FACTOR 3"/>
    <property type="match status" value="1"/>
</dbReference>
<sequence length="243" mass="26383">MSPACKQLARISHNVISSKLHFHPRSLSSQGAICRLGAPPQRHSDNAISKPMQQRRPYHDTTSLARTSPKPRSTYRGPQSQEDTQTDFARLDVLAGTNAPATAIDACLDDGFHLSSGLKITGGSGCMLVAGEAFVWRPWEANDGTDGERRGSLINRKGQWHASKSAWGILDLIWPKPDLLILGLGATMRPITPETKSFIQSLGIRVEIQDTRNAAAQFNLLATERGVGNVAAALIPLGWKEPC</sequence>
<proteinExistence type="inferred from homology"/>
<dbReference type="Pfam" id="PF04430">
    <property type="entry name" value="DUF498"/>
    <property type="match status" value="1"/>
</dbReference>
<dbReference type="OrthoDB" id="20681at2759"/>
<evidence type="ECO:0000256" key="1">
    <source>
        <dbReference type="ARBA" id="ARBA00004173"/>
    </source>
</evidence>
<dbReference type="InterPro" id="IPR007523">
    <property type="entry name" value="NDUFAF3/AAMDC"/>
</dbReference>
<dbReference type="FunFam" id="3.40.1230.10:FF:000005">
    <property type="entry name" value="NADH dehydrogenase [ubiquinone]alpha subcomplex assembly factor"/>
    <property type="match status" value="1"/>
</dbReference>
<evidence type="ECO:0000313" key="6">
    <source>
        <dbReference type="EMBL" id="KZF24463.1"/>
    </source>
</evidence>
<evidence type="ECO:0000313" key="7">
    <source>
        <dbReference type="Proteomes" id="UP000076632"/>
    </source>
</evidence>
<dbReference type="AlphaFoldDB" id="A0A165I6M9"/>
<organism evidence="6 7">
    <name type="scientific">Xylona heveae (strain CBS 132557 / TC161)</name>
    <dbReference type="NCBI Taxonomy" id="1328760"/>
    <lineage>
        <taxon>Eukaryota</taxon>
        <taxon>Fungi</taxon>
        <taxon>Dikarya</taxon>
        <taxon>Ascomycota</taxon>
        <taxon>Pezizomycotina</taxon>
        <taxon>Xylonomycetes</taxon>
        <taxon>Xylonales</taxon>
        <taxon>Xylonaceae</taxon>
        <taxon>Xylona</taxon>
    </lineage>
</organism>
<comment type="subcellular location">
    <subcellularLocation>
        <location evidence="1">Mitochondrion</location>
    </subcellularLocation>
</comment>
<dbReference type="Proteomes" id="UP000076632">
    <property type="component" value="Unassembled WGS sequence"/>
</dbReference>
<dbReference type="OMA" id="IDACHHD"/>